<protein>
    <submittedName>
        <fullName evidence="2">Sigma-70, region 4</fullName>
    </submittedName>
</protein>
<dbReference type="Pfam" id="PF13384">
    <property type="entry name" value="HTH_23"/>
    <property type="match status" value="1"/>
</dbReference>
<reference evidence="2 3" key="1">
    <citation type="submission" date="2016-10" db="EMBL/GenBank/DDBJ databases">
        <authorList>
            <person name="de Groot N.N."/>
        </authorList>
    </citation>
    <scope>NUCLEOTIDE SEQUENCE [LARGE SCALE GENOMIC DNA]</scope>
    <source>
        <strain evidence="2 3">DSM 25584</strain>
    </source>
</reference>
<proteinExistence type="predicted"/>
<dbReference type="EMBL" id="FNCE01000010">
    <property type="protein sequence ID" value="SDG39247.1"/>
    <property type="molecule type" value="Genomic_DNA"/>
</dbReference>
<evidence type="ECO:0000256" key="1">
    <source>
        <dbReference type="SAM" id="MobiDB-lite"/>
    </source>
</evidence>
<gene>
    <name evidence="2" type="ORF">SAMN05216241_11092</name>
</gene>
<dbReference type="SUPFAM" id="SSF88659">
    <property type="entry name" value="Sigma3 and sigma4 domains of RNA polymerase sigma factors"/>
    <property type="match status" value="1"/>
</dbReference>
<dbReference type="InterPro" id="IPR036388">
    <property type="entry name" value="WH-like_DNA-bd_sf"/>
</dbReference>
<organism evidence="2 3">
    <name type="scientific">Limimonas halophila</name>
    <dbReference type="NCBI Taxonomy" id="1082479"/>
    <lineage>
        <taxon>Bacteria</taxon>
        <taxon>Pseudomonadati</taxon>
        <taxon>Pseudomonadota</taxon>
        <taxon>Alphaproteobacteria</taxon>
        <taxon>Rhodospirillales</taxon>
        <taxon>Rhodovibrionaceae</taxon>
        <taxon>Limimonas</taxon>
    </lineage>
</organism>
<sequence>MATATERRGNTPMTHQQAPQVDERHQWVVRLALDGHSTDDIAAHMNMPRDTVARLLMDVLKHLTHTTQH</sequence>
<dbReference type="Proteomes" id="UP000199415">
    <property type="component" value="Unassembled WGS sequence"/>
</dbReference>
<keyword evidence="3" id="KW-1185">Reference proteome</keyword>
<dbReference type="Gene3D" id="1.10.10.10">
    <property type="entry name" value="Winged helix-like DNA-binding domain superfamily/Winged helix DNA-binding domain"/>
    <property type="match status" value="1"/>
</dbReference>
<dbReference type="InterPro" id="IPR013324">
    <property type="entry name" value="RNA_pol_sigma_r3/r4-like"/>
</dbReference>
<evidence type="ECO:0000313" key="3">
    <source>
        <dbReference type="Proteomes" id="UP000199415"/>
    </source>
</evidence>
<evidence type="ECO:0000313" key="2">
    <source>
        <dbReference type="EMBL" id="SDG39247.1"/>
    </source>
</evidence>
<accession>A0A1G7TV90</accession>
<feature type="region of interest" description="Disordered" evidence="1">
    <location>
        <begin position="1"/>
        <end position="22"/>
    </location>
</feature>
<name>A0A1G7TV90_9PROT</name>
<dbReference type="AlphaFoldDB" id="A0A1G7TV90"/>